<evidence type="ECO:0000256" key="1">
    <source>
        <dbReference type="SAM" id="MobiDB-lite"/>
    </source>
</evidence>
<keyword evidence="3" id="KW-1185">Reference proteome</keyword>
<feature type="compositionally biased region" description="Basic and acidic residues" evidence="1">
    <location>
        <begin position="14"/>
        <end position="59"/>
    </location>
</feature>
<dbReference type="AlphaFoldDB" id="A0AAD6XRJ9"/>
<organism evidence="2 3">
    <name type="scientific">Mycena belliarum</name>
    <dbReference type="NCBI Taxonomy" id="1033014"/>
    <lineage>
        <taxon>Eukaryota</taxon>
        <taxon>Fungi</taxon>
        <taxon>Dikarya</taxon>
        <taxon>Basidiomycota</taxon>
        <taxon>Agaricomycotina</taxon>
        <taxon>Agaricomycetes</taxon>
        <taxon>Agaricomycetidae</taxon>
        <taxon>Agaricales</taxon>
        <taxon>Marasmiineae</taxon>
        <taxon>Mycenaceae</taxon>
        <taxon>Mycena</taxon>
    </lineage>
</organism>
<evidence type="ECO:0000313" key="3">
    <source>
        <dbReference type="Proteomes" id="UP001222325"/>
    </source>
</evidence>
<evidence type="ECO:0000313" key="2">
    <source>
        <dbReference type="EMBL" id="KAJ7087608.1"/>
    </source>
</evidence>
<feature type="region of interest" description="Disordered" evidence="1">
    <location>
        <begin position="1"/>
        <end position="67"/>
    </location>
</feature>
<accession>A0AAD6XRJ9</accession>
<comment type="caution">
    <text evidence="2">The sequence shown here is derived from an EMBL/GenBank/DDBJ whole genome shotgun (WGS) entry which is preliminary data.</text>
</comment>
<dbReference type="EMBL" id="JARJCN010000028">
    <property type="protein sequence ID" value="KAJ7087608.1"/>
    <property type="molecule type" value="Genomic_DNA"/>
</dbReference>
<protein>
    <submittedName>
        <fullName evidence="2">Uncharacterized protein</fullName>
    </submittedName>
</protein>
<reference evidence="2" key="1">
    <citation type="submission" date="2023-03" db="EMBL/GenBank/DDBJ databases">
        <title>Massive genome expansion in bonnet fungi (Mycena s.s.) driven by repeated elements and novel gene families across ecological guilds.</title>
        <authorList>
            <consortium name="Lawrence Berkeley National Laboratory"/>
            <person name="Harder C.B."/>
            <person name="Miyauchi S."/>
            <person name="Viragh M."/>
            <person name="Kuo A."/>
            <person name="Thoen E."/>
            <person name="Andreopoulos B."/>
            <person name="Lu D."/>
            <person name="Skrede I."/>
            <person name="Drula E."/>
            <person name="Henrissat B."/>
            <person name="Morin E."/>
            <person name="Kohler A."/>
            <person name="Barry K."/>
            <person name="LaButti K."/>
            <person name="Morin E."/>
            <person name="Salamov A."/>
            <person name="Lipzen A."/>
            <person name="Mereny Z."/>
            <person name="Hegedus B."/>
            <person name="Baldrian P."/>
            <person name="Stursova M."/>
            <person name="Weitz H."/>
            <person name="Taylor A."/>
            <person name="Grigoriev I.V."/>
            <person name="Nagy L.G."/>
            <person name="Martin F."/>
            <person name="Kauserud H."/>
        </authorList>
    </citation>
    <scope>NUCLEOTIDE SEQUENCE</scope>
    <source>
        <strain evidence="2">CBHHK173m</strain>
    </source>
</reference>
<name>A0AAD6XRJ9_9AGAR</name>
<gene>
    <name evidence="2" type="ORF">B0H15DRAFT_781197</name>
</gene>
<sequence>MTVEATAPASFPAVERDSGQKQGEDIHAFIERRRLHNEKRAQHESPDAKKRRLAHEAHAAKGAPPGKKGARVFIWEEEDGFFIRRAFNRTDAACRWDEFTPSQRVYDSFSHQWDLCTALAPDEDAEPDTYDDYDDDNDNDDFHFYPPTSPADLIPAIPNVPGREAMERENGQRAADVLQRAYDLDLEDQGEAADVLPGWQKQDVSLTISLRFVPILLQHILAGDLTGVAADLCDLTSSNSDLELDWGVDVRILQLGGQTLYEIRPRGSEGVGPSVLLESAATALQIIRSGWAQDSDVEPIICNLAKWGVEFYPSWPRPANHVSLASPPQPTLGRRPPGYEPTLVDYGVYVQRRDMFLRSPRGRAALFYGGIVGRLARLVLSDFTDIACLAPSEDVLKTGARVSTNDGALWHETLTEAELGIVCGVYTLETGTYFILCR</sequence>
<proteinExistence type="predicted"/>
<dbReference type="Proteomes" id="UP001222325">
    <property type="component" value="Unassembled WGS sequence"/>
</dbReference>